<dbReference type="Proteomes" id="UP000234345">
    <property type="component" value="Unassembled WGS sequence"/>
</dbReference>
<comment type="caution">
    <text evidence="2">The sequence shown here is derived from an EMBL/GenBank/DDBJ whole genome shotgun (WGS) entry which is preliminary data.</text>
</comment>
<proteinExistence type="predicted"/>
<organism evidence="2 3">
    <name type="scientific">Xanthomonas campestris pv. phaseoli</name>
    <dbReference type="NCBI Taxonomy" id="317013"/>
    <lineage>
        <taxon>Bacteria</taxon>
        <taxon>Pseudomonadati</taxon>
        <taxon>Pseudomonadota</taxon>
        <taxon>Gammaproteobacteria</taxon>
        <taxon>Lysobacterales</taxon>
        <taxon>Lysobacteraceae</taxon>
        <taxon>Xanthomonas</taxon>
    </lineage>
</organism>
<evidence type="ECO:0000256" key="1">
    <source>
        <dbReference type="SAM" id="MobiDB-lite"/>
    </source>
</evidence>
<sequence>MLASLTLRNRCISSKPRDCMGYPSSALLRCGLVRPSMPRSVRVPMDPDSLSMDRQQKTPDLSRAFVHPRTRLELDLVRPEGFEPPTNGFGSHYSIRLSYERLAAHYARTAGMRVMGPGGAGPGGPRRHSRRHDTGLSARAVAGSQPDAQVRAHRIQAVQRCRRLQAAVPRTQARSTSPA</sequence>
<reference evidence="2 3" key="1">
    <citation type="submission" date="2017-10" db="EMBL/GenBank/DDBJ databases">
        <authorList>
            <person name="Regsiter A."/>
            <person name="William W."/>
        </authorList>
    </citation>
    <scope>NUCLEOTIDE SEQUENCE [LARGE SCALE GENOMIC DNA]</scope>
    <source>
        <strain evidence="2 3">CFBP6991</strain>
    </source>
</reference>
<protein>
    <submittedName>
        <fullName evidence="2">Uncharacterized protein</fullName>
    </submittedName>
</protein>
<evidence type="ECO:0000313" key="2">
    <source>
        <dbReference type="EMBL" id="SOO26537.1"/>
    </source>
</evidence>
<name>A0A7Z7J5M0_XANCH</name>
<dbReference type="AlphaFoldDB" id="A0A7Z7J5M0"/>
<dbReference type="EMBL" id="OCZC01000085">
    <property type="protein sequence ID" value="SOO26537.1"/>
    <property type="molecule type" value="Genomic_DNA"/>
</dbReference>
<evidence type="ECO:0000313" key="3">
    <source>
        <dbReference type="Proteomes" id="UP000234345"/>
    </source>
</evidence>
<accession>A0A7Z7J5M0</accession>
<gene>
    <name evidence="2" type="ORF">XFF6991_570102</name>
</gene>
<feature type="region of interest" description="Disordered" evidence="1">
    <location>
        <begin position="39"/>
        <end position="58"/>
    </location>
</feature>
<feature type="region of interest" description="Disordered" evidence="1">
    <location>
        <begin position="114"/>
        <end position="133"/>
    </location>
</feature>